<evidence type="ECO:0000256" key="1">
    <source>
        <dbReference type="SAM" id="SignalP"/>
    </source>
</evidence>
<gene>
    <name evidence="2" type="ORF">B0T16DRAFT_220475</name>
</gene>
<protein>
    <submittedName>
        <fullName evidence="2">Uncharacterized protein</fullName>
    </submittedName>
</protein>
<organism evidence="2 3">
    <name type="scientific">Cercophora newfieldiana</name>
    <dbReference type="NCBI Taxonomy" id="92897"/>
    <lineage>
        <taxon>Eukaryota</taxon>
        <taxon>Fungi</taxon>
        <taxon>Dikarya</taxon>
        <taxon>Ascomycota</taxon>
        <taxon>Pezizomycotina</taxon>
        <taxon>Sordariomycetes</taxon>
        <taxon>Sordariomycetidae</taxon>
        <taxon>Sordariales</taxon>
        <taxon>Lasiosphaeriaceae</taxon>
        <taxon>Cercophora</taxon>
    </lineage>
</organism>
<evidence type="ECO:0000313" key="3">
    <source>
        <dbReference type="Proteomes" id="UP001174936"/>
    </source>
</evidence>
<dbReference type="AlphaFoldDB" id="A0AA39XWX0"/>
<keyword evidence="3" id="KW-1185">Reference proteome</keyword>
<sequence>MKTSSVLLLALSAIAAAESCKYTSEKHGVVRGTCGKPSVCPGKLGYIVKNLCSGGSDNVCCLEHSCTVPSGRHKGELGSCTETSTCDALGREFRRVANLCPGSNSVQCCYYNGNAI</sequence>
<reference evidence="2" key="1">
    <citation type="submission" date="2023-06" db="EMBL/GenBank/DDBJ databases">
        <title>Genome-scale phylogeny and comparative genomics of the fungal order Sordariales.</title>
        <authorList>
            <consortium name="Lawrence Berkeley National Laboratory"/>
            <person name="Hensen N."/>
            <person name="Bonometti L."/>
            <person name="Westerberg I."/>
            <person name="Brannstrom I.O."/>
            <person name="Guillou S."/>
            <person name="Cros-Aarteil S."/>
            <person name="Calhoun S."/>
            <person name="Haridas S."/>
            <person name="Kuo A."/>
            <person name="Mondo S."/>
            <person name="Pangilinan J."/>
            <person name="Riley R."/>
            <person name="Labutti K."/>
            <person name="Andreopoulos B."/>
            <person name="Lipzen A."/>
            <person name="Chen C."/>
            <person name="Yanf M."/>
            <person name="Daum C."/>
            <person name="Ng V."/>
            <person name="Clum A."/>
            <person name="Steindorff A."/>
            <person name="Ohm R."/>
            <person name="Martin F."/>
            <person name="Silar P."/>
            <person name="Natvig D."/>
            <person name="Lalanne C."/>
            <person name="Gautier V."/>
            <person name="Ament-Velasquez S.L."/>
            <person name="Kruys A."/>
            <person name="Hutchinson M.I."/>
            <person name="Powell A.J."/>
            <person name="Barry K."/>
            <person name="Miller A.N."/>
            <person name="Grigoriev I.V."/>
            <person name="Debuchy R."/>
            <person name="Gladieux P."/>
            <person name="Thoren M.H."/>
            <person name="Johannesson H."/>
        </authorList>
    </citation>
    <scope>NUCLEOTIDE SEQUENCE</scope>
    <source>
        <strain evidence="2">SMH2532-1</strain>
    </source>
</reference>
<feature type="chain" id="PRO_5041221056" evidence="1">
    <location>
        <begin position="20"/>
        <end position="116"/>
    </location>
</feature>
<accession>A0AA39XWX0</accession>
<feature type="signal peptide" evidence="1">
    <location>
        <begin position="1"/>
        <end position="19"/>
    </location>
</feature>
<comment type="caution">
    <text evidence="2">The sequence shown here is derived from an EMBL/GenBank/DDBJ whole genome shotgun (WGS) entry which is preliminary data.</text>
</comment>
<proteinExistence type="predicted"/>
<dbReference type="Proteomes" id="UP001174936">
    <property type="component" value="Unassembled WGS sequence"/>
</dbReference>
<name>A0AA39XWX0_9PEZI</name>
<dbReference type="EMBL" id="JAULSV010000006">
    <property type="protein sequence ID" value="KAK0641762.1"/>
    <property type="molecule type" value="Genomic_DNA"/>
</dbReference>
<evidence type="ECO:0000313" key="2">
    <source>
        <dbReference type="EMBL" id="KAK0641762.1"/>
    </source>
</evidence>
<keyword evidence="1" id="KW-0732">Signal</keyword>